<dbReference type="PANTHER" id="PTHR11575">
    <property type="entry name" value="5'-NUCLEOTIDASE-RELATED"/>
    <property type="match status" value="1"/>
</dbReference>
<dbReference type="GO" id="GO:0009166">
    <property type="term" value="P:nucleotide catabolic process"/>
    <property type="evidence" value="ECO:0007669"/>
    <property type="project" value="InterPro"/>
</dbReference>
<feature type="domain" description="5'-Nucleotidase C-terminal" evidence="1">
    <location>
        <begin position="85"/>
        <end position="222"/>
    </location>
</feature>
<reference evidence="3" key="1">
    <citation type="journal article" date="2019" name="Syst. Appl. Microbiol.">
        <title>Flavobacterium circumlabens sp. nov. and Flavobacterium cupreum sp. nov., two psychrotrophic species isolated from Antarctic environmental samples.</title>
        <authorList>
            <person name="Kralova S."/>
            <person name="Busse H.-J."/>
            <person name="Svec P."/>
            <person name="Maslanova I."/>
            <person name="Stankova E."/>
            <person name="Bartak M."/>
            <person name="Sedlacek I."/>
        </authorList>
    </citation>
    <scope>NUCLEOTIDE SEQUENCE [LARGE SCALE GENOMIC DNA]</scope>
    <source>
        <strain evidence="3">CCM 8825</strain>
    </source>
</reference>
<sequence>MVKLKKYNGFLKLFVIFLTLFFITSCSTKNYNLTKIEGMLLPVTEKAAETPAIESFIAPYRNHINRDLDSILAYCPETLDKSSGKWQTTIGNLMADVCVKRGNLVFKAREKKTIDLCLLNHGGIRAILPKGNVTSRTAFEIMPFENSMVVMALKGEQISEMTSYIIKAQKAQPLSGMTFTIAKDKTAKNILIQGKPLDLTAVYYVATNDYLANGGDSMSFFAKSVQKYDLNYKLRDVLIDYFKEVDTIPVPRDIRITEE</sequence>
<gene>
    <name evidence="2" type="ORF">D0817_06120</name>
</gene>
<protein>
    <recommendedName>
        <fullName evidence="1">5'-Nucleotidase C-terminal domain-containing protein</fullName>
    </recommendedName>
</protein>
<evidence type="ECO:0000313" key="3">
    <source>
        <dbReference type="Proteomes" id="UP000288102"/>
    </source>
</evidence>
<dbReference type="Pfam" id="PF02872">
    <property type="entry name" value="5_nucleotid_C"/>
    <property type="match status" value="1"/>
</dbReference>
<accession>A0A434AAQ4</accession>
<dbReference type="EMBL" id="QWDM01000003">
    <property type="protein sequence ID" value="RUT71451.1"/>
    <property type="molecule type" value="Genomic_DNA"/>
</dbReference>
<dbReference type="GO" id="GO:0016787">
    <property type="term" value="F:hydrolase activity"/>
    <property type="evidence" value="ECO:0007669"/>
    <property type="project" value="InterPro"/>
</dbReference>
<dbReference type="OrthoDB" id="4762412at2"/>
<dbReference type="InterPro" id="IPR008334">
    <property type="entry name" value="5'-Nucleotdase_C"/>
</dbReference>
<comment type="caution">
    <text evidence="2">The sequence shown here is derived from an EMBL/GenBank/DDBJ whole genome shotgun (WGS) entry which is preliminary data.</text>
</comment>
<dbReference type="PANTHER" id="PTHR11575:SF24">
    <property type="entry name" value="5'-NUCLEOTIDASE"/>
    <property type="match status" value="1"/>
</dbReference>
<dbReference type="InterPro" id="IPR036907">
    <property type="entry name" value="5'-Nucleotdase_C_sf"/>
</dbReference>
<organism evidence="2 3">
    <name type="scientific">Flavobacterium cupreum</name>
    <dbReference type="NCBI Taxonomy" id="2133766"/>
    <lineage>
        <taxon>Bacteria</taxon>
        <taxon>Pseudomonadati</taxon>
        <taxon>Bacteroidota</taxon>
        <taxon>Flavobacteriia</taxon>
        <taxon>Flavobacteriales</taxon>
        <taxon>Flavobacteriaceae</taxon>
        <taxon>Flavobacterium</taxon>
    </lineage>
</organism>
<evidence type="ECO:0000259" key="1">
    <source>
        <dbReference type="Pfam" id="PF02872"/>
    </source>
</evidence>
<dbReference type="SUPFAM" id="SSF55816">
    <property type="entry name" value="5'-nucleotidase (syn. UDP-sugar hydrolase), C-terminal domain"/>
    <property type="match status" value="1"/>
</dbReference>
<dbReference type="RefSeq" id="WP_127337504.1">
    <property type="nucleotide sequence ID" value="NZ_QWDM01000003.1"/>
</dbReference>
<name>A0A434AAQ4_9FLAO</name>
<dbReference type="PRINTS" id="PR01607">
    <property type="entry name" value="APYRASEFAMLY"/>
</dbReference>
<dbReference type="Proteomes" id="UP000288102">
    <property type="component" value="Unassembled WGS sequence"/>
</dbReference>
<dbReference type="Gene3D" id="3.90.780.10">
    <property type="entry name" value="5'-Nucleotidase, C-terminal domain"/>
    <property type="match status" value="1"/>
</dbReference>
<dbReference type="InterPro" id="IPR006179">
    <property type="entry name" value="5_nucleotidase/apyrase"/>
</dbReference>
<keyword evidence="3" id="KW-1185">Reference proteome</keyword>
<dbReference type="AlphaFoldDB" id="A0A434AAQ4"/>
<proteinExistence type="predicted"/>
<evidence type="ECO:0000313" key="2">
    <source>
        <dbReference type="EMBL" id="RUT71451.1"/>
    </source>
</evidence>
<dbReference type="PROSITE" id="PS51257">
    <property type="entry name" value="PROKAR_LIPOPROTEIN"/>
    <property type="match status" value="1"/>
</dbReference>